<dbReference type="HOGENOM" id="CLU_3201074_0_0_10"/>
<keyword evidence="2" id="KW-1185">Reference proteome</keyword>
<dbReference type="AlphaFoldDB" id="A9DL40"/>
<name>A9DL40_9FLAO</name>
<evidence type="ECO:0000313" key="1">
    <source>
        <dbReference type="EMBL" id="EDP98472.1"/>
    </source>
</evidence>
<evidence type="ECO:0000313" key="2">
    <source>
        <dbReference type="Proteomes" id="UP000002945"/>
    </source>
</evidence>
<comment type="caution">
    <text evidence="1">The sequence shown here is derived from an EMBL/GenBank/DDBJ whole genome shotgun (WGS) entry which is preliminary data.</text>
</comment>
<accession>A9DL40</accession>
<gene>
    <name evidence="1" type="ORF">KAOT1_14682</name>
</gene>
<organism evidence="1 2">
    <name type="scientific">Kordia algicida OT-1</name>
    <dbReference type="NCBI Taxonomy" id="391587"/>
    <lineage>
        <taxon>Bacteria</taxon>
        <taxon>Pseudomonadati</taxon>
        <taxon>Bacteroidota</taxon>
        <taxon>Flavobacteriia</taxon>
        <taxon>Flavobacteriales</taxon>
        <taxon>Flavobacteriaceae</taxon>
        <taxon>Kordia</taxon>
    </lineage>
</organism>
<protein>
    <submittedName>
        <fullName evidence="1">Uncharacterized protein</fullName>
    </submittedName>
</protein>
<dbReference type="Proteomes" id="UP000002945">
    <property type="component" value="Unassembled WGS sequence"/>
</dbReference>
<proteinExistence type="predicted"/>
<sequence length="45" mass="5626">MFFHENKVLWLPIKSTDFQNAKMLKNDIFLRFIKKFNKKHHYVTK</sequence>
<dbReference type="EMBL" id="ABIB01000001">
    <property type="protein sequence ID" value="EDP98472.1"/>
    <property type="molecule type" value="Genomic_DNA"/>
</dbReference>
<reference evidence="1 2" key="1">
    <citation type="journal article" date="2011" name="J. Bacteriol.">
        <title>Genome sequence of the algicidal bacterium Kordia algicida OT-1.</title>
        <authorList>
            <person name="Lee H.S."/>
            <person name="Kang S.G."/>
            <person name="Kwon K.K."/>
            <person name="Lee J.H."/>
            <person name="Kim S.J."/>
        </authorList>
    </citation>
    <scope>NUCLEOTIDE SEQUENCE [LARGE SCALE GENOMIC DNA]</scope>
    <source>
        <strain evidence="1 2">OT-1</strain>
    </source>
</reference>
<dbReference type="STRING" id="391587.KAOT1_14682"/>